<dbReference type="PANTHER" id="PTHR34273">
    <property type="entry name" value="METHYLTHIORIBOSE KINASE"/>
    <property type="match status" value="1"/>
</dbReference>
<dbReference type="GO" id="GO:0016301">
    <property type="term" value="F:kinase activity"/>
    <property type="evidence" value="ECO:0007669"/>
    <property type="project" value="UniProtKB-KW"/>
</dbReference>
<comment type="similarity">
    <text evidence="1">Belongs to the methylthioribose kinase family.</text>
</comment>
<dbReference type="Gene3D" id="3.90.1200.10">
    <property type="match status" value="1"/>
</dbReference>
<organism evidence="7 8">
    <name type="scientific">Acanthaster planci</name>
    <name type="common">Crown-of-thorns starfish</name>
    <dbReference type="NCBI Taxonomy" id="133434"/>
    <lineage>
        <taxon>Eukaryota</taxon>
        <taxon>Metazoa</taxon>
        <taxon>Echinodermata</taxon>
        <taxon>Eleutherozoa</taxon>
        <taxon>Asterozoa</taxon>
        <taxon>Asteroidea</taxon>
        <taxon>Valvatacea</taxon>
        <taxon>Valvatida</taxon>
        <taxon>Acanthasteridae</taxon>
        <taxon>Acanthaster</taxon>
    </lineage>
</organism>
<feature type="domain" description="Aminoglycoside phosphotransferase" evidence="6">
    <location>
        <begin position="40"/>
        <end position="276"/>
    </location>
</feature>
<keyword evidence="5" id="KW-0067">ATP-binding</keyword>
<keyword evidence="4" id="KW-0418">Kinase</keyword>
<reference evidence="8" key="1">
    <citation type="submission" date="2025-08" db="UniProtKB">
        <authorList>
            <consortium name="RefSeq"/>
        </authorList>
    </citation>
    <scope>IDENTIFICATION</scope>
</reference>
<evidence type="ECO:0000313" key="7">
    <source>
        <dbReference type="Proteomes" id="UP000694845"/>
    </source>
</evidence>
<dbReference type="GO" id="GO:0005524">
    <property type="term" value="F:ATP binding"/>
    <property type="evidence" value="ECO:0007669"/>
    <property type="project" value="UniProtKB-KW"/>
</dbReference>
<protein>
    <submittedName>
        <fullName evidence="8">Uncharacterized protein LOC110984965</fullName>
    </submittedName>
</protein>
<dbReference type="InterPro" id="IPR011009">
    <property type="entry name" value="Kinase-like_dom_sf"/>
</dbReference>
<dbReference type="Proteomes" id="UP000694845">
    <property type="component" value="Unplaced"/>
</dbReference>
<dbReference type="GeneID" id="110984965"/>
<evidence type="ECO:0000313" key="8">
    <source>
        <dbReference type="RefSeq" id="XP_022101325.1"/>
    </source>
</evidence>
<dbReference type="SUPFAM" id="SSF56112">
    <property type="entry name" value="Protein kinase-like (PK-like)"/>
    <property type="match status" value="1"/>
</dbReference>
<dbReference type="RefSeq" id="XP_022101325.1">
    <property type="nucleotide sequence ID" value="XM_022245633.1"/>
</dbReference>
<dbReference type="InterPro" id="IPR002575">
    <property type="entry name" value="Aminoglycoside_PTrfase"/>
</dbReference>
<evidence type="ECO:0000259" key="6">
    <source>
        <dbReference type="Pfam" id="PF01636"/>
    </source>
</evidence>
<name>A0A8B7Z942_ACAPL</name>
<keyword evidence="2" id="KW-0808">Transferase</keyword>
<evidence type="ECO:0000256" key="1">
    <source>
        <dbReference type="ARBA" id="ARBA00010165"/>
    </source>
</evidence>
<accession>A0A8B7Z942</accession>
<evidence type="ECO:0000256" key="4">
    <source>
        <dbReference type="ARBA" id="ARBA00022777"/>
    </source>
</evidence>
<keyword evidence="3" id="KW-0547">Nucleotide-binding</keyword>
<dbReference type="AlphaFoldDB" id="A0A8B7Z942"/>
<dbReference type="Gene3D" id="3.30.200.20">
    <property type="entry name" value="Phosphorylase Kinase, domain 1"/>
    <property type="match status" value="1"/>
</dbReference>
<keyword evidence="7" id="KW-1185">Reference proteome</keyword>
<evidence type="ECO:0000256" key="2">
    <source>
        <dbReference type="ARBA" id="ARBA00022679"/>
    </source>
</evidence>
<gene>
    <name evidence="8" type="primary">LOC110984965</name>
</gene>
<dbReference type="Pfam" id="PF01636">
    <property type="entry name" value="APH"/>
    <property type="match status" value="1"/>
</dbReference>
<dbReference type="PANTHER" id="PTHR34273:SF2">
    <property type="entry name" value="METHYLTHIORIBOSE KINASE"/>
    <property type="match status" value="1"/>
</dbReference>
<evidence type="ECO:0000256" key="5">
    <source>
        <dbReference type="ARBA" id="ARBA00022840"/>
    </source>
</evidence>
<dbReference type="KEGG" id="aplc:110984965"/>
<evidence type="ECO:0000256" key="3">
    <source>
        <dbReference type="ARBA" id="ARBA00022741"/>
    </source>
</evidence>
<proteinExistence type="inferred from homology"/>
<dbReference type="OrthoDB" id="2461at2759"/>
<sequence>MDCSESGLQKLLAGTFGRKWRNTIGTLPAGQWNASHCVMRNVEGGYLNRVYRLYSKDDQTKSVFIKHAPPYIKCLGYDQPLGDQRIYLEYLALRKFHDVLPGSVPKVYFHDDEAKCVVMEDLRDYNVLDRQLAKGCLDLTTVRQLASVTAKLHRKTHIRTTSQEEFQTMLATFSNEEMVALNVDTTFISAVDPNHPANRCSAELKGLADSIRKDPEILQSYRSLHSVYEQQKDCLTHGDLHLGSVMVNESTVKLIDAEFAFMGPAAADVGIILSNFIFFYAANTLYPRQENSSFDRLLQEAIRVTVEIYFDEAKEYLSEDALAALVSQTAGFTGCYIIKWIIGMAEATDLLEKPQAELMSLNIGVRLIKEYRMIRSTHDLLQSIFDNQPT</sequence>
<dbReference type="OMA" id="EMCEITE"/>